<keyword evidence="6" id="KW-1185">Reference proteome</keyword>
<dbReference type="PROSITE" id="PS50935">
    <property type="entry name" value="SSB"/>
    <property type="match status" value="1"/>
</dbReference>
<sequence>MAARGINKVILVGNIGNEPEMRYMPNGNAVATISLATSDTWKDRNTGEPQERTEWHRVVFFGKIAEIVGQYVHKGSKLYVEGRLQTRKWTDQQNVERYSTEVVVDMGGTMQLLDSRQDNAGSYNQNQQQQPYQQQAPSNNQYGGGQAAPQQPMQQPQNRPQQQAQQQPAPNFDDFDDDIPF</sequence>
<keyword evidence="2" id="KW-0233">DNA recombination</keyword>
<dbReference type="InterPro" id="IPR012340">
    <property type="entry name" value="NA-bd_OB-fold"/>
</dbReference>
<dbReference type="GO" id="GO:0009295">
    <property type="term" value="C:nucleoid"/>
    <property type="evidence" value="ECO:0007669"/>
    <property type="project" value="TreeGrafter"/>
</dbReference>
<gene>
    <name evidence="5" type="primary">ssb</name>
    <name evidence="5" type="ORF">DM558_10720</name>
</gene>
<evidence type="ECO:0000256" key="2">
    <source>
        <dbReference type="HAMAP-Rule" id="MF_00984"/>
    </source>
</evidence>
<dbReference type="GO" id="GO:0003697">
    <property type="term" value="F:single-stranded DNA binding"/>
    <property type="evidence" value="ECO:0007669"/>
    <property type="project" value="UniProtKB-UniRule"/>
</dbReference>
<evidence type="ECO:0000313" key="6">
    <source>
        <dbReference type="Proteomes" id="UP000273143"/>
    </source>
</evidence>
<reference evidence="6" key="1">
    <citation type="submission" date="2018-06" db="EMBL/GenBank/DDBJ databases">
        <title>Complete genome of Pseudomonas insecticola strain QZS01.</title>
        <authorList>
            <person name="Wang J."/>
            <person name="Su Q."/>
        </authorList>
    </citation>
    <scope>NUCLEOTIDE SEQUENCE [LARGE SCALE GENOMIC DNA]</scope>
    <source>
        <strain evidence="6">QZS01</strain>
    </source>
</reference>
<comment type="caution">
    <text evidence="2">Lacks conserved residue(s) required for the propagation of feature annotation.</text>
</comment>
<evidence type="ECO:0000313" key="5">
    <source>
        <dbReference type="EMBL" id="AZS51210.1"/>
    </source>
</evidence>
<feature type="short sequence motif" description="Important for interaction with partner proteins" evidence="2">
    <location>
        <begin position="176"/>
        <end position="181"/>
    </location>
</feature>
<dbReference type="CDD" id="cd04496">
    <property type="entry name" value="SSB_OBF"/>
    <property type="match status" value="1"/>
</dbReference>
<comment type="function">
    <text evidence="2">Plays an important role in DNA replication, recombination and repair. Binds to ssDNA and to an array of partner proteins to recruit them to their sites of action during DNA metabolism.</text>
</comment>
<dbReference type="GO" id="GO:0006260">
    <property type="term" value="P:DNA replication"/>
    <property type="evidence" value="ECO:0007669"/>
    <property type="project" value="UniProtKB-UniRule"/>
</dbReference>
<dbReference type="KEGG" id="emo:DM558_10720"/>
<dbReference type="RefSeq" id="WP_127163984.1">
    <property type="nucleotide sequence ID" value="NZ_CP029822.1"/>
</dbReference>
<keyword evidence="2" id="KW-0235">DNA replication</keyword>
<dbReference type="InterPro" id="IPR000424">
    <property type="entry name" value="Primosome_PriB/ssb"/>
</dbReference>
<dbReference type="SUPFAM" id="SSF50249">
    <property type="entry name" value="Nucleic acid-binding proteins"/>
    <property type="match status" value="1"/>
</dbReference>
<feature type="region of interest" description="Disordered" evidence="4">
    <location>
        <begin position="119"/>
        <end position="181"/>
    </location>
</feature>
<protein>
    <recommendedName>
        <fullName evidence="2 3">Single-stranded DNA-binding protein</fullName>
        <shortName evidence="2">SSB</shortName>
    </recommendedName>
</protein>
<name>A0A3S9XFP5_9GAMM</name>
<dbReference type="GO" id="GO:0006281">
    <property type="term" value="P:DNA repair"/>
    <property type="evidence" value="ECO:0007669"/>
    <property type="project" value="UniProtKB-UniRule"/>
</dbReference>
<dbReference type="Proteomes" id="UP000273143">
    <property type="component" value="Chromosome"/>
</dbReference>
<dbReference type="AlphaFoldDB" id="A0A3S9XFP5"/>
<dbReference type="GO" id="GO:0006310">
    <property type="term" value="P:DNA recombination"/>
    <property type="evidence" value="ECO:0007669"/>
    <property type="project" value="UniProtKB-UniRule"/>
</dbReference>
<dbReference type="Pfam" id="PF00436">
    <property type="entry name" value="SSB"/>
    <property type="match status" value="1"/>
</dbReference>
<evidence type="ECO:0000256" key="4">
    <source>
        <dbReference type="SAM" id="MobiDB-lite"/>
    </source>
</evidence>
<dbReference type="PANTHER" id="PTHR10302">
    <property type="entry name" value="SINGLE-STRANDED DNA-BINDING PROTEIN"/>
    <property type="match status" value="1"/>
</dbReference>
<dbReference type="Gene3D" id="2.40.50.140">
    <property type="entry name" value="Nucleic acid-binding proteins"/>
    <property type="match status" value="1"/>
</dbReference>
<keyword evidence="2" id="KW-0234">DNA repair</keyword>
<dbReference type="EMBL" id="CP029822">
    <property type="protein sequence ID" value="AZS51210.1"/>
    <property type="molecule type" value="Genomic_DNA"/>
</dbReference>
<dbReference type="NCBIfam" id="TIGR00621">
    <property type="entry name" value="ssb"/>
    <property type="match status" value="1"/>
</dbReference>
<keyword evidence="1 2" id="KW-0238">DNA-binding</keyword>
<dbReference type="InterPro" id="IPR011344">
    <property type="entry name" value="ssDNA-bd"/>
</dbReference>
<proteinExistence type="inferred from homology"/>
<keyword evidence="2" id="KW-0227">DNA damage</keyword>
<evidence type="ECO:0000256" key="1">
    <source>
        <dbReference type="ARBA" id="ARBA00023125"/>
    </source>
</evidence>
<dbReference type="HAMAP" id="MF_00984">
    <property type="entry name" value="SSB"/>
    <property type="match status" value="1"/>
</dbReference>
<feature type="compositionally biased region" description="Low complexity" evidence="4">
    <location>
        <begin position="119"/>
        <end position="172"/>
    </location>
</feature>
<dbReference type="PANTHER" id="PTHR10302:SF27">
    <property type="entry name" value="SINGLE-STRANDED DNA-BINDING PROTEIN"/>
    <property type="match status" value="1"/>
</dbReference>
<accession>A0A3S9XFP5</accession>
<comment type="subunit">
    <text evidence="2">Homotetramer.</text>
</comment>
<organism evidence="5 6">
    <name type="scientific">Entomomonas moraniae</name>
    <dbReference type="NCBI Taxonomy" id="2213226"/>
    <lineage>
        <taxon>Bacteria</taxon>
        <taxon>Pseudomonadati</taxon>
        <taxon>Pseudomonadota</taxon>
        <taxon>Gammaproteobacteria</taxon>
        <taxon>Pseudomonadales</taxon>
        <taxon>Pseudomonadaceae</taxon>
        <taxon>Entomomonas</taxon>
    </lineage>
</organism>
<evidence type="ECO:0000256" key="3">
    <source>
        <dbReference type="RuleBase" id="RU000524"/>
    </source>
</evidence>